<sequence>MFNYRKTLNLILALVLLASCTENTAEENDIVKSSDINETSLTIRENGKFHNEAILSILDKSKFNDPLITTGEVLKLMYYEMSSKYPDKFHKTDLSTLDQVFDFDQKYSDFKFDSEFYESLKSKIGKNNIEQNILSFLDKAFYEGQVTEKEFVAFDTKTGSSNIQIEIFKSYYEASEILWTQDAGKTFAINPTAKCDAASQVIIADAVGGTLIGILTGGAGGPLGGGAVSLAVRQAQIEEYGGGCIE</sequence>
<protein>
    <submittedName>
        <fullName evidence="2">Uncharacterized protein</fullName>
    </submittedName>
</protein>
<feature type="chain" id="PRO_5046817038" evidence="1">
    <location>
        <begin position="26"/>
        <end position="246"/>
    </location>
</feature>
<evidence type="ECO:0000313" key="2">
    <source>
        <dbReference type="EMBL" id="MBO0330398.1"/>
    </source>
</evidence>
<feature type="signal peptide" evidence="1">
    <location>
        <begin position="1"/>
        <end position="25"/>
    </location>
</feature>
<dbReference type="EMBL" id="JAFLND010000002">
    <property type="protein sequence ID" value="MBO0330398.1"/>
    <property type="molecule type" value="Genomic_DNA"/>
</dbReference>
<dbReference type="Proteomes" id="UP000664163">
    <property type="component" value="Unassembled WGS sequence"/>
</dbReference>
<dbReference type="PROSITE" id="PS51257">
    <property type="entry name" value="PROKAR_LIPOPROTEIN"/>
    <property type="match status" value="1"/>
</dbReference>
<evidence type="ECO:0000313" key="3">
    <source>
        <dbReference type="Proteomes" id="UP000664163"/>
    </source>
</evidence>
<evidence type="ECO:0000256" key="1">
    <source>
        <dbReference type="SAM" id="SignalP"/>
    </source>
</evidence>
<keyword evidence="1" id="KW-0732">Signal</keyword>
<organism evidence="2 3">
    <name type="scientific">[Muricauda] lutisoli</name>
    <dbReference type="NCBI Taxonomy" id="2816035"/>
    <lineage>
        <taxon>Bacteria</taxon>
        <taxon>Pseudomonadati</taxon>
        <taxon>Bacteroidota</taxon>
        <taxon>Flavobacteriia</taxon>
        <taxon>Flavobacteriales</taxon>
        <taxon>Flavobacteriaceae</taxon>
        <taxon>Allomuricauda</taxon>
    </lineage>
</organism>
<gene>
    <name evidence="2" type="ORF">J0X13_07535</name>
</gene>
<dbReference type="RefSeq" id="WP_207070856.1">
    <property type="nucleotide sequence ID" value="NZ_JAFLND010000002.1"/>
</dbReference>
<comment type="caution">
    <text evidence="2">The sequence shown here is derived from an EMBL/GenBank/DDBJ whole genome shotgun (WGS) entry which is preliminary data.</text>
</comment>
<accession>A0ABS3EW81</accession>
<keyword evidence="3" id="KW-1185">Reference proteome</keyword>
<name>A0ABS3EW81_9FLAO</name>
<proteinExistence type="predicted"/>
<reference evidence="2 3" key="1">
    <citation type="submission" date="2021-03" db="EMBL/GenBank/DDBJ databases">
        <title>Muricauda sp. CAU 1631 isolated from Incheon.</title>
        <authorList>
            <person name="Kim W."/>
        </authorList>
    </citation>
    <scope>NUCLEOTIDE SEQUENCE [LARGE SCALE GENOMIC DNA]</scope>
    <source>
        <strain evidence="2 3">CAU 1631</strain>
    </source>
</reference>